<evidence type="ECO:0000256" key="4">
    <source>
        <dbReference type="ARBA" id="ARBA00022553"/>
    </source>
</evidence>
<dbReference type="InterPro" id="IPR038318">
    <property type="entry name" value="KdpD_sf"/>
</dbReference>
<dbReference type="PROSITE" id="PS50112">
    <property type="entry name" value="PAS"/>
    <property type="match status" value="1"/>
</dbReference>
<dbReference type="PANTHER" id="PTHR43047">
    <property type="entry name" value="TWO-COMPONENT HISTIDINE PROTEIN KINASE"/>
    <property type="match status" value="1"/>
</dbReference>
<dbReference type="PROSITE" id="PS50109">
    <property type="entry name" value="HIS_KIN"/>
    <property type="match status" value="1"/>
</dbReference>
<evidence type="ECO:0000256" key="13">
    <source>
        <dbReference type="SAM" id="MobiDB-lite"/>
    </source>
</evidence>
<dbReference type="PROSITE" id="PS50113">
    <property type="entry name" value="PAC"/>
    <property type="match status" value="1"/>
</dbReference>
<dbReference type="KEGG" id="ade:Adeh_0367"/>
<dbReference type="Gene3D" id="1.20.120.620">
    <property type="entry name" value="Backbone structure of the membrane domain of e. Coli histidine kinase receptor kdpd"/>
    <property type="match status" value="1"/>
</dbReference>
<feature type="transmembrane region" description="Helical" evidence="14">
    <location>
        <begin position="16"/>
        <end position="36"/>
    </location>
</feature>
<feature type="compositionally biased region" description="Low complexity" evidence="13">
    <location>
        <begin position="486"/>
        <end position="499"/>
    </location>
</feature>
<dbReference type="SMART" id="SM00091">
    <property type="entry name" value="PAS"/>
    <property type="match status" value="1"/>
</dbReference>
<keyword evidence="4" id="KW-0597">Phosphoprotein</keyword>
<dbReference type="InterPro" id="IPR013655">
    <property type="entry name" value="PAS_fold_3"/>
</dbReference>
<dbReference type="SUPFAM" id="SSF55785">
    <property type="entry name" value="PYP-like sensor domain (PAS domain)"/>
    <property type="match status" value="1"/>
</dbReference>
<evidence type="ECO:0000256" key="3">
    <source>
        <dbReference type="ARBA" id="ARBA00012438"/>
    </source>
</evidence>
<evidence type="ECO:0000313" key="19">
    <source>
        <dbReference type="Proteomes" id="UP000001935"/>
    </source>
</evidence>
<dbReference type="InterPro" id="IPR004358">
    <property type="entry name" value="Sig_transdc_His_kin-like_C"/>
</dbReference>
<accession>Q2IMW1</accession>
<keyword evidence="7" id="KW-0547">Nucleotide-binding</keyword>
<keyword evidence="5 18" id="KW-0808">Transferase</keyword>
<dbReference type="InterPro" id="IPR000014">
    <property type="entry name" value="PAS"/>
</dbReference>
<dbReference type="InterPro" id="IPR036890">
    <property type="entry name" value="HATPase_C_sf"/>
</dbReference>
<dbReference type="InterPro" id="IPR005467">
    <property type="entry name" value="His_kinase_dom"/>
</dbReference>
<protein>
    <recommendedName>
        <fullName evidence="3">histidine kinase</fullName>
        <ecNumber evidence="3">2.7.13.3</ecNumber>
    </recommendedName>
</protein>
<dbReference type="PANTHER" id="PTHR43047:SF72">
    <property type="entry name" value="OSMOSENSING HISTIDINE PROTEIN KINASE SLN1"/>
    <property type="match status" value="1"/>
</dbReference>
<evidence type="ECO:0000256" key="5">
    <source>
        <dbReference type="ARBA" id="ARBA00022679"/>
    </source>
</evidence>
<evidence type="ECO:0000313" key="18">
    <source>
        <dbReference type="EMBL" id="ABC80143.1"/>
    </source>
</evidence>
<dbReference type="SMART" id="SM00387">
    <property type="entry name" value="HATPase_c"/>
    <property type="match status" value="1"/>
</dbReference>
<dbReference type="RefSeq" id="WP_011419426.1">
    <property type="nucleotide sequence ID" value="NC_007760.1"/>
</dbReference>
<dbReference type="eggNOG" id="COG5002">
    <property type="taxonomic scope" value="Bacteria"/>
</dbReference>
<dbReference type="Gene3D" id="3.30.450.20">
    <property type="entry name" value="PAS domain"/>
    <property type="match status" value="1"/>
</dbReference>
<evidence type="ECO:0000256" key="11">
    <source>
        <dbReference type="ARBA" id="ARBA00023012"/>
    </source>
</evidence>
<dbReference type="Pfam" id="PF08447">
    <property type="entry name" value="PAS_3"/>
    <property type="match status" value="1"/>
</dbReference>
<reference evidence="18" key="1">
    <citation type="submission" date="2006-01" db="EMBL/GenBank/DDBJ databases">
        <title>Complete sequence of Anaeromyxobacter dehalogenans 2CP-C.</title>
        <authorList>
            <consortium name="US DOE Joint Genome Institute"/>
            <person name="Copeland A."/>
            <person name="Lucas S."/>
            <person name="Lapidus A."/>
            <person name="Barry K."/>
            <person name="Detter J.C."/>
            <person name="Glavina T."/>
            <person name="Hammon N."/>
            <person name="Israni S."/>
            <person name="Pitluck S."/>
            <person name="Brettin T."/>
            <person name="Bruce D."/>
            <person name="Han C."/>
            <person name="Tapia R."/>
            <person name="Gilna P."/>
            <person name="Kiss H."/>
            <person name="Schmutz J."/>
            <person name="Larimer F."/>
            <person name="Land M."/>
            <person name="Kyrpides N."/>
            <person name="Anderson I."/>
            <person name="Sanford R.A."/>
            <person name="Ritalahti K.M."/>
            <person name="Thomas H.S."/>
            <person name="Kirby J.R."/>
            <person name="Zhulin I.B."/>
            <person name="Loeffler F.E."/>
            <person name="Richardson P."/>
        </authorList>
    </citation>
    <scope>NUCLEOTIDE SEQUENCE</scope>
    <source>
        <strain evidence="18">2CP-C</strain>
    </source>
</reference>
<gene>
    <name evidence="18" type="ordered locus">Adeh_0367</name>
</gene>
<dbReference type="InterPro" id="IPR000700">
    <property type="entry name" value="PAS-assoc_C"/>
</dbReference>
<dbReference type="Pfam" id="PF02518">
    <property type="entry name" value="HATPase_c"/>
    <property type="match status" value="1"/>
</dbReference>
<keyword evidence="8 18" id="KW-0418">Kinase</keyword>
<keyword evidence="9" id="KW-0067">ATP-binding</keyword>
<dbReference type="Pfam" id="PF13493">
    <property type="entry name" value="DUF4118"/>
    <property type="match status" value="1"/>
</dbReference>
<dbReference type="GO" id="GO:0005886">
    <property type="term" value="C:plasma membrane"/>
    <property type="evidence" value="ECO:0007669"/>
    <property type="project" value="TreeGrafter"/>
</dbReference>
<organism evidence="18 19">
    <name type="scientific">Anaeromyxobacter dehalogenans (strain 2CP-C)</name>
    <dbReference type="NCBI Taxonomy" id="290397"/>
    <lineage>
        <taxon>Bacteria</taxon>
        <taxon>Pseudomonadati</taxon>
        <taxon>Myxococcota</taxon>
        <taxon>Myxococcia</taxon>
        <taxon>Myxococcales</taxon>
        <taxon>Cystobacterineae</taxon>
        <taxon>Anaeromyxobacteraceae</taxon>
        <taxon>Anaeromyxobacter</taxon>
    </lineage>
</organism>
<feature type="domain" description="Histidine kinase" evidence="15">
    <location>
        <begin position="265"/>
        <end position="482"/>
    </location>
</feature>
<dbReference type="SMART" id="SM00388">
    <property type="entry name" value="HisKA"/>
    <property type="match status" value="1"/>
</dbReference>
<dbReference type="HOGENOM" id="CLU_534903_0_0_7"/>
<evidence type="ECO:0000256" key="2">
    <source>
        <dbReference type="ARBA" id="ARBA00004141"/>
    </source>
</evidence>
<dbReference type="OrthoDB" id="5392202at2"/>
<evidence type="ECO:0000256" key="8">
    <source>
        <dbReference type="ARBA" id="ARBA00022777"/>
    </source>
</evidence>
<dbReference type="CDD" id="cd00130">
    <property type="entry name" value="PAS"/>
    <property type="match status" value="1"/>
</dbReference>
<dbReference type="GO" id="GO:0005524">
    <property type="term" value="F:ATP binding"/>
    <property type="evidence" value="ECO:0007669"/>
    <property type="project" value="UniProtKB-KW"/>
</dbReference>
<evidence type="ECO:0000256" key="1">
    <source>
        <dbReference type="ARBA" id="ARBA00000085"/>
    </source>
</evidence>
<feature type="domain" description="PAS" evidence="16">
    <location>
        <begin position="129"/>
        <end position="205"/>
    </location>
</feature>
<evidence type="ECO:0000256" key="9">
    <source>
        <dbReference type="ARBA" id="ARBA00022840"/>
    </source>
</evidence>
<feature type="transmembrane region" description="Helical" evidence="14">
    <location>
        <begin position="92"/>
        <end position="112"/>
    </location>
</feature>
<evidence type="ECO:0000259" key="16">
    <source>
        <dbReference type="PROSITE" id="PS50112"/>
    </source>
</evidence>
<dbReference type="InterPro" id="IPR003594">
    <property type="entry name" value="HATPase_dom"/>
</dbReference>
<dbReference type="InterPro" id="IPR025201">
    <property type="entry name" value="KdpD_TM"/>
</dbReference>
<dbReference type="EMBL" id="CP000251">
    <property type="protein sequence ID" value="ABC80143.1"/>
    <property type="molecule type" value="Genomic_DNA"/>
</dbReference>
<comment type="catalytic activity">
    <reaction evidence="1">
        <text>ATP + protein L-histidine = ADP + protein N-phospho-L-histidine.</text>
        <dbReference type="EC" id="2.7.13.3"/>
    </reaction>
</comment>
<dbReference type="Gene3D" id="1.10.287.130">
    <property type="match status" value="1"/>
</dbReference>
<dbReference type="SMART" id="SM00086">
    <property type="entry name" value="PAC"/>
    <property type="match status" value="1"/>
</dbReference>
<evidence type="ECO:0000256" key="6">
    <source>
        <dbReference type="ARBA" id="ARBA00022692"/>
    </source>
</evidence>
<dbReference type="Gene3D" id="3.30.565.10">
    <property type="entry name" value="Histidine kinase-like ATPase, C-terminal domain"/>
    <property type="match status" value="1"/>
</dbReference>
<dbReference type="SUPFAM" id="SSF47384">
    <property type="entry name" value="Homodimeric domain of signal transducing histidine kinase"/>
    <property type="match status" value="1"/>
</dbReference>
<dbReference type="GO" id="GO:0009927">
    <property type="term" value="F:histidine phosphotransfer kinase activity"/>
    <property type="evidence" value="ECO:0007669"/>
    <property type="project" value="TreeGrafter"/>
</dbReference>
<dbReference type="FunFam" id="3.30.565.10:FF:000006">
    <property type="entry name" value="Sensor histidine kinase WalK"/>
    <property type="match status" value="1"/>
</dbReference>
<feature type="region of interest" description="Disordered" evidence="13">
    <location>
        <begin position="486"/>
        <end position="507"/>
    </location>
</feature>
<dbReference type="EC" id="2.7.13.3" evidence="3"/>
<dbReference type="AlphaFoldDB" id="Q2IMW1"/>
<evidence type="ECO:0000256" key="7">
    <source>
        <dbReference type="ARBA" id="ARBA00022741"/>
    </source>
</evidence>
<dbReference type="InterPro" id="IPR036097">
    <property type="entry name" value="HisK_dim/P_sf"/>
</dbReference>
<dbReference type="FunFam" id="3.30.450.20:FF:000099">
    <property type="entry name" value="Sensory box sensor histidine kinase"/>
    <property type="match status" value="1"/>
</dbReference>
<dbReference type="CDD" id="cd00075">
    <property type="entry name" value="HATPase"/>
    <property type="match status" value="1"/>
</dbReference>
<proteinExistence type="predicted"/>
<dbReference type="PRINTS" id="PR00344">
    <property type="entry name" value="BCTRLSENSOR"/>
</dbReference>
<dbReference type="Pfam" id="PF00512">
    <property type="entry name" value="HisKA"/>
    <property type="match status" value="1"/>
</dbReference>
<evidence type="ECO:0000259" key="17">
    <source>
        <dbReference type="PROSITE" id="PS50113"/>
    </source>
</evidence>
<keyword evidence="12 14" id="KW-0472">Membrane</keyword>
<keyword evidence="6 14" id="KW-0812">Transmembrane</keyword>
<keyword evidence="10 14" id="KW-1133">Transmembrane helix</keyword>
<dbReference type="Proteomes" id="UP000001935">
    <property type="component" value="Chromosome"/>
</dbReference>
<dbReference type="InterPro" id="IPR003661">
    <property type="entry name" value="HisK_dim/P_dom"/>
</dbReference>
<dbReference type="GO" id="GO:0000155">
    <property type="term" value="F:phosphorelay sensor kinase activity"/>
    <property type="evidence" value="ECO:0007669"/>
    <property type="project" value="InterPro"/>
</dbReference>
<sequence length="507" mass="53427">MRRLLRIPPPPALRPAVAYGLAVALPVACTFALLAAPGVLRARFVPMLPAVLLAAWLGGAGPGVVATLLSALGVNLSVMGPATGWAPGGRELAATPAFLMVATLLVLACAAIRTGYAERAARERAVRESEARFRTLVETIPQLVFTLAPDGRPDFHSPQFEAYTGLDNEAILAAGWAAQFHPDDRARARADWEAGFAAGRAVSGEYRLRGRDGGHRWFLVSAVPLRDAGGRVVKWFGTFTDIEAQKEVERRKSEAIAARDVFLSVASHELKTPVTAALLQAQQALRSLDRDPADARRARGQLAAAAASVERLGRLVEALLDVSRLATGRAALERRRYDLSDAVRQAAARLAEAAARVGSALELDVEPGLACEGDRLRIEQVLTNLASNALKYGAGRPITIGLRREGGRAVLRVRDRGIGIPPADLERIFGRFERAHEARHYGGLGLGLWIAREIVEGSGGTICAESAPGEGATFTVSLPLAPPAAQAAAAPGGAGVSPAAPAPPRAP</sequence>
<dbReference type="NCBIfam" id="TIGR00229">
    <property type="entry name" value="sensory_box"/>
    <property type="match status" value="1"/>
</dbReference>
<dbReference type="CDD" id="cd00082">
    <property type="entry name" value="HisKA"/>
    <property type="match status" value="1"/>
</dbReference>
<feature type="transmembrane region" description="Helical" evidence="14">
    <location>
        <begin position="48"/>
        <end position="72"/>
    </location>
</feature>
<keyword evidence="11" id="KW-0902">Two-component regulatory system</keyword>
<dbReference type="SUPFAM" id="SSF55874">
    <property type="entry name" value="ATPase domain of HSP90 chaperone/DNA topoisomerase II/histidine kinase"/>
    <property type="match status" value="1"/>
</dbReference>
<evidence type="ECO:0000256" key="12">
    <source>
        <dbReference type="ARBA" id="ARBA00023136"/>
    </source>
</evidence>
<dbReference type="InterPro" id="IPR001610">
    <property type="entry name" value="PAC"/>
</dbReference>
<dbReference type="InterPro" id="IPR035965">
    <property type="entry name" value="PAS-like_dom_sf"/>
</dbReference>
<feature type="domain" description="PAC" evidence="17">
    <location>
        <begin position="202"/>
        <end position="254"/>
    </location>
</feature>
<comment type="subcellular location">
    <subcellularLocation>
        <location evidence="2">Membrane</location>
        <topology evidence="2">Multi-pass membrane protein</topology>
    </subcellularLocation>
</comment>
<evidence type="ECO:0000256" key="14">
    <source>
        <dbReference type="SAM" id="Phobius"/>
    </source>
</evidence>
<name>Q2IMW1_ANADE</name>
<dbReference type="STRING" id="290397.Adeh_0367"/>
<evidence type="ECO:0000259" key="15">
    <source>
        <dbReference type="PROSITE" id="PS50109"/>
    </source>
</evidence>
<evidence type="ECO:0000256" key="10">
    <source>
        <dbReference type="ARBA" id="ARBA00022989"/>
    </source>
</evidence>